<dbReference type="Pfam" id="PF12796">
    <property type="entry name" value="Ank_2"/>
    <property type="match status" value="2"/>
</dbReference>
<dbReference type="Pfam" id="PF00023">
    <property type="entry name" value="Ank"/>
    <property type="match status" value="1"/>
</dbReference>
<evidence type="ECO:0000256" key="2">
    <source>
        <dbReference type="ARBA" id="ARBA00023043"/>
    </source>
</evidence>
<evidence type="ECO:0000256" key="1">
    <source>
        <dbReference type="ARBA" id="ARBA00022737"/>
    </source>
</evidence>
<feature type="repeat" description="ANK" evidence="3">
    <location>
        <begin position="50"/>
        <end position="82"/>
    </location>
</feature>
<evidence type="ECO:0008006" key="7">
    <source>
        <dbReference type="Google" id="ProtNLM"/>
    </source>
</evidence>
<dbReference type="InterPro" id="IPR002110">
    <property type="entry name" value="Ankyrin_rpt"/>
</dbReference>
<dbReference type="EMBL" id="CADEPI010000003">
    <property type="protein sequence ID" value="CAB3360479.1"/>
    <property type="molecule type" value="Genomic_DNA"/>
</dbReference>
<accession>A0A8S1BTN0</accession>
<feature type="region of interest" description="Disordered" evidence="4">
    <location>
        <begin position="277"/>
        <end position="334"/>
    </location>
</feature>
<reference evidence="5 6" key="1">
    <citation type="submission" date="2020-04" db="EMBL/GenBank/DDBJ databases">
        <authorList>
            <person name="Alioto T."/>
            <person name="Alioto T."/>
            <person name="Gomez Garrido J."/>
        </authorList>
    </citation>
    <scope>NUCLEOTIDE SEQUENCE [LARGE SCALE GENOMIC DNA]</scope>
</reference>
<comment type="caution">
    <text evidence="5">The sequence shown here is derived from an EMBL/GenBank/DDBJ whole genome shotgun (WGS) entry which is preliminary data.</text>
</comment>
<evidence type="ECO:0000313" key="6">
    <source>
        <dbReference type="Proteomes" id="UP000494165"/>
    </source>
</evidence>
<dbReference type="PROSITE" id="PS50297">
    <property type="entry name" value="ANK_REP_REGION"/>
    <property type="match status" value="4"/>
</dbReference>
<evidence type="ECO:0000256" key="4">
    <source>
        <dbReference type="SAM" id="MobiDB-lite"/>
    </source>
</evidence>
<dbReference type="Gene3D" id="1.25.40.20">
    <property type="entry name" value="Ankyrin repeat-containing domain"/>
    <property type="match status" value="2"/>
</dbReference>
<feature type="region of interest" description="Disordered" evidence="4">
    <location>
        <begin position="608"/>
        <end position="636"/>
    </location>
</feature>
<evidence type="ECO:0000313" key="5">
    <source>
        <dbReference type="EMBL" id="CAB3360479.1"/>
    </source>
</evidence>
<dbReference type="OrthoDB" id="424503at2759"/>
<dbReference type="SMART" id="SM00248">
    <property type="entry name" value="ANK"/>
    <property type="match status" value="6"/>
</dbReference>
<protein>
    <recommendedName>
        <fullName evidence="7">Ankyrin repeat domain-containing protein 6</fullName>
    </recommendedName>
</protein>
<dbReference type="AlphaFoldDB" id="A0A8S1BTN0"/>
<feature type="repeat" description="ANK" evidence="3">
    <location>
        <begin position="217"/>
        <end position="249"/>
    </location>
</feature>
<feature type="repeat" description="ANK" evidence="3">
    <location>
        <begin position="151"/>
        <end position="183"/>
    </location>
</feature>
<evidence type="ECO:0000256" key="3">
    <source>
        <dbReference type="PROSITE-ProRule" id="PRU00023"/>
    </source>
</evidence>
<dbReference type="InterPro" id="IPR050776">
    <property type="entry name" value="Ank_Repeat/CDKN_Inhibitor"/>
</dbReference>
<proteinExistence type="predicted"/>
<dbReference type="PRINTS" id="PR01415">
    <property type="entry name" value="ANKYRIN"/>
</dbReference>
<feature type="repeat" description="ANK" evidence="3">
    <location>
        <begin position="184"/>
        <end position="216"/>
    </location>
</feature>
<sequence length="687" mass="74823">MPLGRSKNAAPSAAEAELLEQIRQAAVRGDSDTIVRLVGEGVKPDVPDEAGRSAMHLACSAGHANVVASLLLSGADVNRPDGSGCSPLQRAAAEGHLEVVRQLLRHGADVNHQDSTHGNTALHEASWKGFSRCVTALSKAKGADLSRKNRGGFAPLHLSCQNGHNQSCRELLLANCSPDVQNNYGDSPLHTSARYGHAGVTRILISAKSRVSDQNKNGDTALHIAAAMGRRKLTRILLEAGCDKSLKNKQGETARDIATRKDLNEILQILNSPAAVLGSSSAPADKIRSSSRKKPERRSETGKKREKAGSGNSSKDSSSRHKERKKAKSSKVTFDKLKSPKKWSPYGCHYYPDSTSFPQPNLDSLPEEPLKRGEQYFLDLAGNICKGPIGVGYTCYCAPFFKNMEARLDKDKQELKEHIDAAHARLDAKVSSLERKTHGKMEELSRCVAAERLECHERHVHLKHWLHGELVRGGATRASERLPSNRPRLERNMSRTRSLEDLLDHHQQRPQLNLNGSHQDLRWPPQSEFRPVAEEEADDDGASSESSEELVETAAGLSMGPEGKKGHDYENVAFKEPHEWRDWDERAEMLDARLASLGMRCRTGVYHSNGASPATDTTGETPNESGYSSKLSKGPSPDIVDGTGQVVNGGGASQLGGFYTSRVAALIGRQEAQLQKPVVRRSAASLV</sequence>
<feature type="repeat" description="ANK" evidence="3">
    <location>
        <begin position="83"/>
        <end position="115"/>
    </location>
</feature>
<keyword evidence="6" id="KW-1185">Reference proteome</keyword>
<keyword evidence="2 3" id="KW-0040">ANK repeat</keyword>
<dbReference type="PROSITE" id="PS50088">
    <property type="entry name" value="ANK_REPEAT"/>
    <property type="match status" value="5"/>
</dbReference>
<keyword evidence="1" id="KW-0677">Repeat</keyword>
<dbReference type="Proteomes" id="UP000494165">
    <property type="component" value="Unassembled WGS sequence"/>
</dbReference>
<dbReference type="PANTHER" id="PTHR24201">
    <property type="entry name" value="ANK_REP_REGION DOMAIN-CONTAINING PROTEIN"/>
    <property type="match status" value="1"/>
</dbReference>
<organism evidence="5 6">
    <name type="scientific">Cloeon dipterum</name>
    <dbReference type="NCBI Taxonomy" id="197152"/>
    <lineage>
        <taxon>Eukaryota</taxon>
        <taxon>Metazoa</taxon>
        <taxon>Ecdysozoa</taxon>
        <taxon>Arthropoda</taxon>
        <taxon>Hexapoda</taxon>
        <taxon>Insecta</taxon>
        <taxon>Pterygota</taxon>
        <taxon>Palaeoptera</taxon>
        <taxon>Ephemeroptera</taxon>
        <taxon>Pisciforma</taxon>
        <taxon>Baetidae</taxon>
        <taxon>Cloeon</taxon>
    </lineage>
</organism>
<feature type="region of interest" description="Disordered" evidence="4">
    <location>
        <begin position="532"/>
        <end position="568"/>
    </location>
</feature>
<feature type="compositionally biased region" description="Polar residues" evidence="4">
    <location>
        <begin position="609"/>
        <end position="631"/>
    </location>
</feature>
<dbReference type="PANTHER" id="PTHR24201:SF13">
    <property type="entry name" value="ANKYRIN REPEAT DOMAIN-CONTAINING PROTEIN 6-LIKE"/>
    <property type="match status" value="1"/>
</dbReference>
<dbReference type="SUPFAM" id="SSF48403">
    <property type="entry name" value="Ankyrin repeat"/>
    <property type="match status" value="1"/>
</dbReference>
<gene>
    <name evidence="5" type="ORF">CLODIP_2_CD08987</name>
</gene>
<feature type="compositionally biased region" description="Acidic residues" evidence="4">
    <location>
        <begin position="534"/>
        <end position="551"/>
    </location>
</feature>
<dbReference type="InterPro" id="IPR036770">
    <property type="entry name" value="Ankyrin_rpt-contain_sf"/>
</dbReference>
<name>A0A8S1BTN0_9INSE</name>